<dbReference type="AlphaFoldDB" id="A0AAW1YM58"/>
<keyword evidence="2" id="KW-1185">Reference proteome</keyword>
<sequence>MASTLSPAMEAFPPAIHSQHIKSQFSLFPSQTTTTQFSHIPNSNQRSSPSTSIHRRCLWAPSNSSLPLYPEPRLCPAITAVSSDRAIISLRCCSFTVGNNARTSINCSCRRPSNPVQPCPIHLGIPPHHHHTKAAAALSAPPKAIHCNPSSHNSRVSLS</sequence>
<name>A0AAW1YM58_RUBAR</name>
<evidence type="ECO:0000313" key="1">
    <source>
        <dbReference type="EMBL" id="KAK9949659.1"/>
    </source>
</evidence>
<dbReference type="EMBL" id="JBEDUW010000001">
    <property type="protein sequence ID" value="KAK9949659.1"/>
    <property type="molecule type" value="Genomic_DNA"/>
</dbReference>
<organism evidence="1 2">
    <name type="scientific">Rubus argutus</name>
    <name type="common">Southern blackberry</name>
    <dbReference type="NCBI Taxonomy" id="59490"/>
    <lineage>
        <taxon>Eukaryota</taxon>
        <taxon>Viridiplantae</taxon>
        <taxon>Streptophyta</taxon>
        <taxon>Embryophyta</taxon>
        <taxon>Tracheophyta</taxon>
        <taxon>Spermatophyta</taxon>
        <taxon>Magnoliopsida</taxon>
        <taxon>eudicotyledons</taxon>
        <taxon>Gunneridae</taxon>
        <taxon>Pentapetalae</taxon>
        <taxon>rosids</taxon>
        <taxon>fabids</taxon>
        <taxon>Rosales</taxon>
        <taxon>Rosaceae</taxon>
        <taxon>Rosoideae</taxon>
        <taxon>Rosoideae incertae sedis</taxon>
        <taxon>Rubus</taxon>
    </lineage>
</organism>
<gene>
    <name evidence="1" type="ORF">M0R45_005176</name>
</gene>
<proteinExistence type="predicted"/>
<protein>
    <submittedName>
        <fullName evidence="1">Uncharacterized protein</fullName>
    </submittedName>
</protein>
<dbReference type="Proteomes" id="UP001457282">
    <property type="component" value="Unassembled WGS sequence"/>
</dbReference>
<comment type="caution">
    <text evidence="1">The sequence shown here is derived from an EMBL/GenBank/DDBJ whole genome shotgun (WGS) entry which is preliminary data.</text>
</comment>
<accession>A0AAW1YM58</accession>
<reference evidence="1 2" key="1">
    <citation type="journal article" date="2023" name="G3 (Bethesda)">
        <title>A chromosome-length genome assembly and annotation of blackberry (Rubus argutus, cv. 'Hillquist').</title>
        <authorList>
            <person name="Bruna T."/>
            <person name="Aryal R."/>
            <person name="Dudchenko O."/>
            <person name="Sargent D.J."/>
            <person name="Mead D."/>
            <person name="Buti M."/>
            <person name="Cavallini A."/>
            <person name="Hytonen T."/>
            <person name="Andres J."/>
            <person name="Pham M."/>
            <person name="Weisz D."/>
            <person name="Mascagni F."/>
            <person name="Usai G."/>
            <person name="Natali L."/>
            <person name="Bassil N."/>
            <person name="Fernandez G.E."/>
            <person name="Lomsadze A."/>
            <person name="Armour M."/>
            <person name="Olukolu B."/>
            <person name="Poorten T."/>
            <person name="Britton C."/>
            <person name="Davik J."/>
            <person name="Ashrafi H."/>
            <person name="Aiden E.L."/>
            <person name="Borodovsky M."/>
            <person name="Worthington M."/>
        </authorList>
    </citation>
    <scope>NUCLEOTIDE SEQUENCE [LARGE SCALE GENOMIC DNA]</scope>
    <source>
        <strain evidence="1">PI 553951</strain>
    </source>
</reference>
<evidence type="ECO:0000313" key="2">
    <source>
        <dbReference type="Proteomes" id="UP001457282"/>
    </source>
</evidence>